<name>A0A088F677_9CAUD</name>
<dbReference type="GO" id="GO:0044423">
    <property type="term" value="C:virion component"/>
    <property type="evidence" value="ECO:0007669"/>
    <property type="project" value="UniProtKB-UniRule"/>
</dbReference>
<organism evidence="3 4">
    <name type="scientific">Yersinia phage vB_YenP_AP5</name>
    <dbReference type="NCBI Taxonomy" id="1536611"/>
    <lineage>
        <taxon>Viruses</taxon>
        <taxon>Duplodnaviria</taxon>
        <taxon>Heunggongvirae</taxon>
        <taxon>Uroviricota</taxon>
        <taxon>Caudoviricetes</taxon>
        <taxon>Autographivirales</taxon>
        <taxon>Autotranscriptaviridae</taxon>
        <taxon>Studiervirinae</taxon>
        <taxon>Teetrevirus</taxon>
        <taxon>Teetrevirus AP5</taxon>
    </lineage>
</organism>
<dbReference type="InterPro" id="IPR038996">
    <property type="entry name" value="Gp14"/>
</dbReference>
<keyword evidence="1" id="KW-0472">Membrane</keyword>
<reference evidence="3 4" key="1">
    <citation type="journal article" date="2014" name="Virol. J.">
        <title>Complete genome sequence of bacteriophage vB_YenP_AP5 which infects Yersinia enterocolitica of serotype O:3.</title>
        <authorList>
            <person name="Leon-Velarde C.G."/>
            <person name="Kropinski A.M."/>
            <person name="Chen S."/>
            <person name="Abbasifar A."/>
            <person name="Griffiths M.W."/>
            <person name="Odumeru J.A."/>
        </authorList>
    </citation>
    <scope>NUCLEOTIDE SEQUENCE [LARGE SCALE GENOMIC DNA]</scope>
</reference>
<dbReference type="KEGG" id="vg:22112015"/>
<dbReference type="GO" id="GO:0020002">
    <property type="term" value="C:host cell plasma membrane"/>
    <property type="evidence" value="ECO:0007669"/>
    <property type="project" value="UniProtKB-SubCell"/>
</dbReference>
<comment type="subunit">
    <text evidence="1">Interacts with the portal protein. Interacts with gp15.</text>
</comment>
<keyword evidence="4" id="KW-1185">Reference proteome</keyword>
<dbReference type="Pfam" id="PF24072">
    <property type="entry name" value="T7_gp14"/>
    <property type="match status" value="1"/>
</dbReference>
<dbReference type="RefSeq" id="YP_009102832.1">
    <property type="nucleotide sequence ID" value="NC_025451.1"/>
</dbReference>
<dbReference type="OrthoDB" id="10053at10239"/>
<evidence type="ECO:0000313" key="4">
    <source>
        <dbReference type="Proteomes" id="UP000029359"/>
    </source>
</evidence>
<protein>
    <recommendedName>
        <fullName evidence="1">Internal virion protein gp14</fullName>
    </recommendedName>
</protein>
<evidence type="ECO:0000313" key="3">
    <source>
        <dbReference type="EMBL" id="AIM40380.1"/>
    </source>
</evidence>
<sequence>MCWMAAIPIAMMGAQALSSQNSADKARVAQTEAGRRQAMEMVKEMNIQNADASLEQRDALEAASSELTSRNMQKVQAMGTIRAAIGESMLEGESMKRIKRIEEGNYIREANSVTENYRRDYASIFAQQLGRTQSTASQVDSIYKSEAEGKSGLMRVLDHLSIMGQEAASQYAAGGFDKKGGNQAAPISAAKGTKTGR</sequence>
<evidence type="ECO:0000256" key="1">
    <source>
        <dbReference type="HAMAP-Rule" id="MF_04118"/>
    </source>
</evidence>
<dbReference type="Proteomes" id="UP000029359">
    <property type="component" value="Segment"/>
</dbReference>
<dbReference type="GeneID" id="22112015"/>
<feature type="region of interest" description="Disordered" evidence="2">
    <location>
        <begin position="173"/>
        <end position="197"/>
    </location>
</feature>
<comment type="function">
    <text evidence="1">Component of the cylindrical core that assembles on the inner surface of the capsid during capsid formation and plays a role in viral DNA ejection into the host cell. The inner core is composed of stacked rings of gp14, gp15 and gp16 proteins. Following binding to the host cell surface, the internal core is disassembled and gp14 is ejected along with gp15 and gp16 into the infected cell. May form a simple channel spanning the outer membrane.</text>
</comment>
<evidence type="ECO:0000256" key="2">
    <source>
        <dbReference type="SAM" id="MobiDB-lite"/>
    </source>
</evidence>
<keyword evidence="1" id="KW-1171">Viral genome ejection through host cell envelope</keyword>
<proteinExistence type="inferred from homology"/>
<dbReference type="HAMAP" id="MF_04118">
    <property type="entry name" value="GP14_T7"/>
    <property type="match status" value="1"/>
</dbReference>
<keyword evidence="1" id="KW-1033">Host cell outer membrane</keyword>
<keyword evidence="1" id="KW-1244">Viral short tail ejection system</keyword>
<gene>
    <name evidence="3" type="ORF">vBYenPAB5_0037</name>
</gene>
<accession>A0A088F677</accession>
<keyword evidence="1" id="KW-0946">Virion</keyword>
<keyword evidence="1" id="KW-1162">Viral penetration into host cytoplasm</keyword>
<comment type="similarity">
    <text evidence="1">Belongs to the T7virus internal virion protein gp14 family.</text>
</comment>
<keyword evidence="1" id="KW-1160">Virus entry into host cell</keyword>
<comment type="subcellular location">
    <subcellularLocation>
        <location evidence="1">Virion</location>
    </subcellularLocation>
    <subcellularLocation>
        <location evidence="1">Host cell outer membrane</location>
    </subcellularLocation>
</comment>
<keyword evidence="1" id="KW-1043">Host membrane</keyword>
<dbReference type="EMBL" id="KM253764">
    <property type="protein sequence ID" value="AIM40380.1"/>
    <property type="molecule type" value="Genomic_DNA"/>
</dbReference>
<dbReference type="GO" id="GO:0099002">
    <property type="term" value="P:symbiont genome ejection through host cell envelope, short tail mechanism"/>
    <property type="evidence" value="ECO:0007669"/>
    <property type="project" value="UniProtKB-UniRule"/>
</dbReference>